<dbReference type="InterPro" id="IPR050168">
    <property type="entry name" value="AAA_ATPase_domain"/>
</dbReference>
<organism evidence="3 4">
    <name type="scientific">Phialocephala subalpina</name>
    <dbReference type="NCBI Taxonomy" id="576137"/>
    <lineage>
        <taxon>Eukaryota</taxon>
        <taxon>Fungi</taxon>
        <taxon>Dikarya</taxon>
        <taxon>Ascomycota</taxon>
        <taxon>Pezizomycotina</taxon>
        <taxon>Leotiomycetes</taxon>
        <taxon>Helotiales</taxon>
        <taxon>Mollisiaceae</taxon>
        <taxon>Phialocephala</taxon>
        <taxon>Phialocephala fortinii species complex</taxon>
    </lineage>
</organism>
<dbReference type="OrthoDB" id="2115716at2759"/>
<proteinExistence type="predicted"/>
<dbReference type="GO" id="GO:0005634">
    <property type="term" value="C:nucleus"/>
    <property type="evidence" value="ECO:0007669"/>
    <property type="project" value="TreeGrafter"/>
</dbReference>
<dbReference type="EMBL" id="FJOG01000019">
    <property type="protein sequence ID" value="CZR62012.1"/>
    <property type="molecule type" value="Genomic_DNA"/>
</dbReference>
<dbReference type="InterPro" id="IPR003593">
    <property type="entry name" value="AAA+_ATPase"/>
</dbReference>
<dbReference type="GO" id="GO:0042254">
    <property type="term" value="P:ribosome biogenesis"/>
    <property type="evidence" value="ECO:0007669"/>
    <property type="project" value="TreeGrafter"/>
</dbReference>
<dbReference type="Proteomes" id="UP000184330">
    <property type="component" value="Unassembled WGS sequence"/>
</dbReference>
<dbReference type="Pfam" id="PF00004">
    <property type="entry name" value="AAA"/>
    <property type="match status" value="1"/>
</dbReference>
<dbReference type="STRING" id="576137.A0A1L7XAG5"/>
<name>A0A1L7XAG5_9HELO</name>
<dbReference type="Gene3D" id="1.10.8.60">
    <property type="match status" value="1"/>
</dbReference>
<reference evidence="3 4" key="1">
    <citation type="submission" date="2016-03" db="EMBL/GenBank/DDBJ databases">
        <authorList>
            <person name="Ploux O."/>
        </authorList>
    </citation>
    <scope>NUCLEOTIDE SEQUENCE [LARGE SCALE GENOMIC DNA]</scope>
    <source>
        <strain evidence="3 4">UAMH 11012</strain>
    </source>
</reference>
<dbReference type="Gene3D" id="3.40.50.300">
    <property type="entry name" value="P-loop containing nucleotide triphosphate hydrolases"/>
    <property type="match status" value="1"/>
</dbReference>
<dbReference type="SMART" id="SM00382">
    <property type="entry name" value="AAA"/>
    <property type="match status" value="1"/>
</dbReference>
<feature type="domain" description="AAA+ ATPase" evidence="2">
    <location>
        <begin position="247"/>
        <end position="376"/>
    </location>
</feature>
<evidence type="ECO:0000313" key="3">
    <source>
        <dbReference type="EMBL" id="CZR62012.1"/>
    </source>
</evidence>
<gene>
    <name evidence="3" type="ORF">PAC_11909</name>
</gene>
<dbReference type="CDD" id="cd19481">
    <property type="entry name" value="RecA-like_protease"/>
    <property type="match status" value="1"/>
</dbReference>
<dbReference type="GO" id="GO:0003723">
    <property type="term" value="F:RNA binding"/>
    <property type="evidence" value="ECO:0007669"/>
    <property type="project" value="TreeGrafter"/>
</dbReference>
<evidence type="ECO:0000259" key="2">
    <source>
        <dbReference type="SMART" id="SM00382"/>
    </source>
</evidence>
<evidence type="ECO:0000256" key="1">
    <source>
        <dbReference type="SAM" id="MobiDB-lite"/>
    </source>
</evidence>
<dbReference type="GO" id="GO:0016887">
    <property type="term" value="F:ATP hydrolysis activity"/>
    <property type="evidence" value="ECO:0007669"/>
    <property type="project" value="InterPro"/>
</dbReference>
<dbReference type="InterPro" id="IPR027417">
    <property type="entry name" value="P-loop_NTPase"/>
</dbReference>
<dbReference type="PANTHER" id="PTHR23077:SF132">
    <property type="entry name" value="ATP-DEPENDENT ZN PROTEASE"/>
    <property type="match status" value="1"/>
</dbReference>
<dbReference type="GO" id="GO:1990275">
    <property type="term" value="F:preribosome binding"/>
    <property type="evidence" value="ECO:0007669"/>
    <property type="project" value="TreeGrafter"/>
</dbReference>
<sequence length="544" mass="62818">MASHKVRSMDHHITHPDEDFITVGQNAFSYHPGWSIQQEFFDNCKADRQFTEGFIYDGLRAKYRSHHISVVPGYSADFLAWANATEGVSYSPHKDQGLVERSFIPPARRYNDENGGSFADRVVFGCYDFQFKSNKFIVCVADCQDGMYKMRYHYVLYEYKNKEEKTTAQKTSDELIAEATKYMQELHNEVLVFDQGYWQKNKDLWENIQKSNWEDVILEHEKKEAIIEDIIGFFDAEARYSEFGVPWKRGVIFYGPPGNGKTISTKALMHDVSKRVSPKIESLYVKTFNSFAGPEYGIRQIFLQARRLAPCLLIFEDIDSLILPNVRSYFLNEVDGLESNHGILMIGSTNHLDRLDPGIAKRPSRFDRKYLFDVPNKEERVQYADYWRHKLRNNKKVEFPKEMSARVADITSNFSFAYMKEAFVAALLVIVARSDEKPKVRRREDDLSDNILWKELKKQIDSLRREMNGDDDEDSISRKSMTFGMDMTAGMSRTQPAMDNNAGMGMAGMWPALGSVLDERRTNPLDLPAINRSNGMPGGMPRYF</sequence>
<dbReference type="AlphaFoldDB" id="A0A1L7XAG5"/>
<dbReference type="GO" id="GO:0005524">
    <property type="term" value="F:ATP binding"/>
    <property type="evidence" value="ECO:0007669"/>
    <property type="project" value="InterPro"/>
</dbReference>
<keyword evidence="4" id="KW-1185">Reference proteome</keyword>
<feature type="region of interest" description="Disordered" evidence="1">
    <location>
        <begin position="525"/>
        <end position="544"/>
    </location>
</feature>
<dbReference type="SUPFAM" id="SSF52540">
    <property type="entry name" value="P-loop containing nucleoside triphosphate hydrolases"/>
    <property type="match status" value="1"/>
</dbReference>
<evidence type="ECO:0000313" key="4">
    <source>
        <dbReference type="Proteomes" id="UP000184330"/>
    </source>
</evidence>
<protein>
    <recommendedName>
        <fullName evidence="2">AAA+ ATPase domain-containing protein</fullName>
    </recommendedName>
</protein>
<dbReference type="InterPro" id="IPR003959">
    <property type="entry name" value="ATPase_AAA_core"/>
</dbReference>
<accession>A0A1L7XAG5</accession>
<dbReference type="PANTHER" id="PTHR23077">
    <property type="entry name" value="AAA-FAMILY ATPASE"/>
    <property type="match status" value="1"/>
</dbReference>